<evidence type="ECO:0000256" key="9">
    <source>
        <dbReference type="ARBA" id="ARBA00023150"/>
    </source>
</evidence>
<dbReference type="InterPro" id="IPR010505">
    <property type="entry name" value="MoaA_twitch"/>
</dbReference>
<name>A0A9D2M9M4_9FIRM</name>
<feature type="region of interest" description="Disordered" evidence="13">
    <location>
        <begin position="299"/>
        <end position="325"/>
    </location>
</feature>
<dbReference type="GO" id="GO:0051539">
    <property type="term" value="F:4 iron, 4 sulfur cluster binding"/>
    <property type="evidence" value="ECO:0007669"/>
    <property type="project" value="UniProtKB-UniRule"/>
</dbReference>
<evidence type="ECO:0000313" key="16">
    <source>
        <dbReference type="Proteomes" id="UP000824208"/>
    </source>
</evidence>
<feature type="binding site" evidence="12">
    <location>
        <position position="250"/>
    </location>
    <ligand>
        <name>[4Fe-4S] cluster</name>
        <dbReference type="ChEBI" id="CHEBI:49883"/>
        <label>2</label>
        <note>4Fe-4S-substrate</note>
    </ligand>
</feature>
<feature type="binding site" evidence="12">
    <location>
        <begin position="255"/>
        <end position="257"/>
    </location>
    <ligand>
        <name>GTP</name>
        <dbReference type="ChEBI" id="CHEBI:37565"/>
    </ligand>
</feature>
<feature type="binding site" evidence="12">
    <location>
        <position position="24"/>
    </location>
    <ligand>
        <name>[4Fe-4S] cluster</name>
        <dbReference type="ChEBI" id="CHEBI:49883"/>
        <label>1</label>
        <note>4Fe-4S-S-AdoMet</note>
    </ligand>
</feature>
<organism evidence="15 16">
    <name type="scientific">Candidatus Flavonifractor intestinipullorum</name>
    <dbReference type="NCBI Taxonomy" id="2838587"/>
    <lineage>
        <taxon>Bacteria</taxon>
        <taxon>Bacillati</taxon>
        <taxon>Bacillota</taxon>
        <taxon>Clostridia</taxon>
        <taxon>Eubacteriales</taxon>
        <taxon>Oscillospiraceae</taxon>
        <taxon>Flavonifractor</taxon>
    </lineage>
</organism>
<dbReference type="GO" id="GO:0061799">
    <property type="term" value="F:cyclic pyranopterin monophosphate synthase activity"/>
    <property type="evidence" value="ECO:0007669"/>
    <property type="project" value="TreeGrafter"/>
</dbReference>
<feature type="binding site" evidence="12">
    <location>
        <position position="188"/>
    </location>
    <ligand>
        <name>S-adenosyl-L-methionine</name>
        <dbReference type="ChEBI" id="CHEBI:59789"/>
    </ligand>
</feature>
<dbReference type="InterPro" id="IPR050105">
    <property type="entry name" value="MoCo_biosynth_MoaA/MoaC"/>
</dbReference>
<feature type="binding site" evidence="12">
    <location>
        <position position="67"/>
    </location>
    <ligand>
        <name>S-adenosyl-L-methionine</name>
        <dbReference type="ChEBI" id="CHEBI:59789"/>
    </ligand>
</feature>
<evidence type="ECO:0000256" key="6">
    <source>
        <dbReference type="ARBA" id="ARBA00023004"/>
    </source>
</evidence>
<dbReference type="InterPro" id="IPR007197">
    <property type="entry name" value="rSAM"/>
</dbReference>
<keyword evidence="8 12" id="KW-0342">GTP-binding</keyword>
<evidence type="ECO:0000313" key="15">
    <source>
        <dbReference type="EMBL" id="HJB56149.1"/>
    </source>
</evidence>
<evidence type="ECO:0000259" key="14">
    <source>
        <dbReference type="PROSITE" id="PS51918"/>
    </source>
</evidence>
<dbReference type="Proteomes" id="UP000824208">
    <property type="component" value="Unassembled WGS sequence"/>
</dbReference>
<comment type="cofactor">
    <cofactor evidence="12">
        <name>[4Fe-4S] cluster</name>
        <dbReference type="ChEBI" id="CHEBI:49883"/>
    </cofactor>
    <text evidence="12">Binds 2 [4Fe-4S] clusters. Binds 1 [4Fe-4S] cluster coordinated with 3 cysteines and an exchangeable S-adenosyl-L-methionine and 1 [4Fe-4S] cluster coordinated with 3 cysteines and the GTP-derived substrate.</text>
</comment>
<comment type="pathway">
    <text evidence="12">Cofactor biosynthesis; molybdopterin biosynthesis.</text>
</comment>
<feature type="binding site" evidence="12">
    <location>
        <position position="13"/>
    </location>
    <ligand>
        <name>GTP</name>
        <dbReference type="ChEBI" id="CHEBI:37565"/>
    </ligand>
</feature>
<feature type="binding site" evidence="12">
    <location>
        <position position="63"/>
    </location>
    <ligand>
        <name>GTP</name>
        <dbReference type="ChEBI" id="CHEBI:37565"/>
    </ligand>
</feature>
<evidence type="ECO:0000256" key="8">
    <source>
        <dbReference type="ARBA" id="ARBA00023134"/>
    </source>
</evidence>
<dbReference type="InterPro" id="IPR040064">
    <property type="entry name" value="MoaA-like"/>
</dbReference>
<dbReference type="SFLD" id="SFLDS00029">
    <property type="entry name" value="Radical_SAM"/>
    <property type="match status" value="1"/>
</dbReference>
<dbReference type="GO" id="GO:0061798">
    <property type="term" value="F:GTP 3',8'-cyclase activity"/>
    <property type="evidence" value="ECO:0007669"/>
    <property type="project" value="UniProtKB-UniRule"/>
</dbReference>
<dbReference type="GO" id="GO:1904047">
    <property type="term" value="F:S-adenosyl-L-methionine binding"/>
    <property type="evidence" value="ECO:0007669"/>
    <property type="project" value="UniProtKB-UniRule"/>
</dbReference>
<dbReference type="Pfam" id="PF06463">
    <property type="entry name" value="Mob_synth_C"/>
    <property type="match status" value="1"/>
</dbReference>
<feature type="binding site" evidence="12">
    <location>
        <position position="253"/>
    </location>
    <ligand>
        <name>[4Fe-4S] cluster</name>
        <dbReference type="ChEBI" id="CHEBI:49883"/>
        <label>2</label>
        <note>4Fe-4S-substrate</note>
    </ligand>
</feature>
<evidence type="ECO:0000256" key="4">
    <source>
        <dbReference type="ARBA" id="ARBA00022723"/>
    </source>
</evidence>
<proteinExistence type="inferred from homology"/>
<feature type="domain" description="Radical SAM core" evidence="14">
    <location>
        <begin position="4"/>
        <end position="215"/>
    </location>
</feature>
<keyword evidence="6 12" id="KW-0408">Iron</keyword>
<feature type="binding site" evidence="12">
    <location>
        <position position="267"/>
    </location>
    <ligand>
        <name>[4Fe-4S] cluster</name>
        <dbReference type="ChEBI" id="CHEBI:49883"/>
        <label>2</label>
        <note>4Fe-4S-substrate</note>
    </ligand>
</feature>
<feature type="binding site" evidence="12">
    <location>
        <position position="155"/>
    </location>
    <ligand>
        <name>GTP</name>
        <dbReference type="ChEBI" id="CHEBI:37565"/>
    </ligand>
</feature>
<comment type="caution">
    <text evidence="15">The sequence shown here is derived from an EMBL/GenBank/DDBJ whole genome shotgun (WGS) entry which is preliminary data.</text>
</comment>
<comment type="function">
    <text evidence="12">Catalyzes the cyclization of GTP to (8S)-3',8-cyclo-7,8-dihydroguanosine 5'-triphosphate.</text>
</comment>
<dbReference type="SFLD" id="SFLDG01383">
    <property type="entry name" value="cyclic_pyranopterin_phosphate"/>
    <property type="match status" value="1"/>
</dbReference>
<comment type="similarity">
    <text evidence="12">Belongs to the radical SAM superfamily. MoaA family.</text>
</comment>
<evidence type="ECO:0000256" key="5">
    <source>
        <dbReference type="ARBA" id="ARBA00022741"/>
    </source>
</evidence>
<keyword evidence="4 12" id="KW-0479">Metal-binding</keyword>
<evidence type="ECO:0000256" key="12">
    <source>
        <dbReference type="HAMAP-Rule" id="MF_01225"/>
    </source>
</evidence>
<dbReference type="CDD" id="cd01335">
    <property type="entry name" value="Radical_SAM"/>
    <property type="match status" value="1"/>
</dbReference>
<dbReference type="SUPFAM" id="SSF102114">
    <property type="entry name" value="Radical SAM enzymes"/>
    <property type="match status" value="1"/>
</dbReference>
<dbReference type="EC" id="4.1.99.22" evidence="1 12"/>
<feature type="binding site" evidence="12">
    <location>
        <position position="20"/>
    </location>
    <ligand>
        <name>[4Fe-4S] cluster</name>
        <dbReference type="ChEBI" id="CHEBI:49883"/>
        <label>1</label>
        <note>4Fe-4S-S-AdoMet</note>
    </ligand>
</feature>
<evidence type="ECO:0000256" key="2">
    <source>
        <dbReference type="ARBA" id="ARBA00022485"/>
    </source>
</evidence>
<dbReference type="EMBL" id="DWYC01000013">
    <property type="protein sequence ID" value="HJB56149.1"/>
    <property type="molecule type" value="Genomic_DNA"/>
</dbReference>
<dbReference type="AlphaFoldDB" id="A0A9D2M9M4"/>
<dbReference type="InterPro" id="IPR058240">
    <property type="entry name" value="rSAM_sf"/>
</dbReference>
<keyword evidence="5 12" id="KW-0547">Nucleotide-binding</keyword>
<evidence type="ECO:0000256" key="11">
    <source>
        <dbReference type="ARBA" id="ARBA00048697"/>
    </source>
</evidence>
<evidence type="ECO:0000256" key="13">
    <source>
        <dbReference type="SAM" id="MobiDB-lite"/>
    </source>
</evidence>
<dbReference type="PROSITE" id="PS01305">
    <property type="entry name" value="MOAA_NIFB_PQQE"/>
    <property type="match status" value="1"/>
</dbReference>
<keyword evidence="3 12" id="KW-0949">S-adenosyl-L-methionine</keyword>
<feature type="binding site" evidence="12">
    <location>
        <position position="94"/>
    </location>
    <ligand>
        <name>GTP</name>
        <dbReference type="ChEBI" id="CHEBI:37565"/>
    </ligand>
</feature>
<protein>
    <recommendedName>
        <fullName evidence="1 12">GTP 3',8-cyclase</fullName>
        <ecNumber evidence="1 12">4.1.99.22</ecNumber>
    </recommendedName>
    <alternativeName>
        <fullName evidence="12">Molybdenum cofactor biosynthesis protein A</fullName>
    </alternativeName>
</protein>
<dbReference type="GO" id="GO:0046872">
    <property type="term" value="F:metal ion binding"/>
    <property type="evidence" value="ECO:0007669"/>
    <property type="project" value="UniProtKB-KW"/>
</dbReference>
<sequence length="325" mass="35021">MTDGQGRSIDYLRLSVTDRCNLRCVYCMPPEGVAWTPHGDILSYEEILRLCRLFARLGVRKVRLTGGEPLTRKGLPALVKGLHAIEGIEELAMTTNGVGLARALPALRREGLTALNLSLDTLDRGQYAAITRRDALEDALAGLSAALAEPGLRVKLNCVPMGENDAQLVPLAALARDYPLAVRFIELMPIGLGRTLPRRSEAEVLARLERAFGPALPCPQGGGSGPGHYVTFAGFRGRVGFISALSHPFCTGCNRVRLTASGFLKTCLQYDAGVDLRALLRGGAPDAQLLEAMREAIRQKPPRHHFGSGGCGTSDERRNMNEIGG</sequence>
<dbReference type="PROSITE" id="PS51918">
    <property type="entry name" value="RADICAL_SAM"/>
    <property type="match status" value="1"/>
</dbReference>
<keyword evidence="10 12" id="KW-0456">Lyase</keyword>
<keyword evidence="2 12" id="KW-0004">4Fe-4S</keyword>
<comment type="catalytic activity">
    <reaction evidence="11 12">
        <text>GTP + AH2 + S-adenosyl-L-methionine = (8S)-3',8-cyclo-7,8-dihydroguanosine 5'-triphosphate + 5'-deoxyadenosine + L-methionine + A + H(+)</text>
        <dbReference type="Rhea" id="RHEA:49576"/>
        <dbReference type="ChEBI" id="CHEBI:13193"/>
        <dbReference type="ChEBI" id="CHEBI:15378"/>
        <dbReference type="ChEBI" id="CHEBI:17319"/>
        <dbReference type="ChEBI" id="CHEBI:17499"/>
        <dbReference type="ChEBI" id="CHEBI:37565"/>
        <dbReference type="ChEBI" id="CHEBI:57844"/>
        <dbReference type="ChEBI" id="CHEBI:59789"/>
        <dbReference type="ChEBI" id="CHEBI:131766"/>
        <dbReference type="EC" id="4.1.99.22"/>
    </reaction>
</comment>
<dbReference type="SMART" id="SM00729">
    <property type="entry name" value="Elp3"/>
    <property type="match status" value="1"/>
</dbReference>
<dbReference type="CDD" id="cd21117">
    <property type="entry name" value="Twitch_MoaA"/>
    <property type="match status" value="1"/>
</dbReference>
<dbReference type="PANTHER" id="PTHR22960:SF0">
    <property type="entry name" value="MOLYBDENUM COFACTOR BIOSYNTHESIS PROTEIN 1"/>
    <property type="match status" value="1"/>
</dbReference>
<reference evidence="15" key="2">
    <citation type="submission" date="2021-04" db="EMBL/GenBank/DDBJ databases">
        <authorList>
            <person name="Gilroy R."/>
        </authorList>
    </citation>
    <scope>NUCLEOTIDE SEQUENCE</scope>
    <source>
        <strain evidence="15">CHK189-11263</strain>
    </source>
</reference>
<evidence type="ECO:0000256" key="10">
    <source>
        <dbReference type="ARBA" id="ARBA00023239"/>
    </source>
</evidence>
<keyword evidence="7 12" id="KW-0411">Iron-sulfur</keyword>
<comment type="subunit">
    <text evidence="12">Monomer and homodimer.</text>
</comment>
<dbReference type="NCBIfam" id="TIGR02666">
    <property type="entry name" value="moaA"/>
    <property type="match status" value="1"/>
</dbReference>
<dbReference type="GO" id="GO:0005525">
    <property type="term" value="F:GTP binding"/>
    <property type="evidence" value="ECO:0007669"/>
    <property type="project" value="UniProtKB-UniRule"/>
</dbReference>
<dbReference type="InterPro" id="IPR000385">
    <property type="entry name" value="MoaA_NifB_PqqE_Fe-S-bd_CS"/>
</dbReference>
<feature type="binding site" evidence="12">
    <location>
        <position position="26"/>
    </location>
    <ligand>
        <name>S-adenosyl-L-methionine</name>
        <dbReference type="ChEBI" id="CHEBI:59789"/>
    </ligand>
</feature>
<dbReference type="SFLD" id="SFLDG01067">
    <property type="entry name" value="SPASM/twitch_domain_containing"/>
    <property type="match status" value="1"/>
</dbReference>
<accession>A0A9D2M9M4</accession>
<dbReference type="SFLD" id="SFLDG01386">
    <property type="entry name" value="main_SPASM_domain-containing"/>
    <property type="match status" value="1"/>
</dbReference>
<dbReference type="InterPro" id="IPR013483">
    <property type="entry name" value="MoaA"/>
</dbReference>
<evidence type="ECO:0000256" key="3">
    <source>
        <dbReference type="ARBA" id="ARBA00022691"/>
    </source>
</evidence>
<reference evidence="15" key="1">
    <citation type="journal article" date="2021" name="PeerJ">
        <title>Extensive microbial diversity within the chicken gut microbiome revealed by metagenomics and culture.</title>
        <authorList>
            <person name="Gilroy R."/>
            <person name="Ravi A."/>
            <person name="Getino M."/>
            <person name="Pursley I."/>
            <person name="Horton D.L."/>
            <person name="Alikhan N.F."/>
            <person name="Baker D."/>
            <person name="Gharbi K."/>
            <person name="Hall N."/>
            <person name="Watson M."/>
            <person name="Adriaenssens E.M."/>
            <person name="Foster-Nyarko E."/>
            <person name="Jarju S."/>
            <person name="Secka A."/>
            <person name="Antonio M."/>
            <person name="Oren A."/>
            <person name="Chaudhuri R.R."/>
            <person name="La Ragione R."/>
            <person name="Hildebrand F."/>
            <person name="Pallen M.J."/>
        </authorList>
    </citation>
    <scope>NUCLEOTIDE SEQUENCE</scope>
    <source>
        <strain evidence="15">CHK189-11263</strain>
    </source>
</reference>
<dbReference type="InterPro" id="IPR013785">
    <property type="entry name" value="Aldolase_TIM"/>
</dbReference>
<dbReference type="GO" id="GO:0006777">
    <property type="term" value="P:Mo-molybdopterin cofactor biosynthetic process"/>
    <property type="evidence" value="ECO:0007669"/>
    <property type="project" value="UniProtKB-UniRule"/>
</dbReference>
<evidence type="ECO:0000256" key="7">
    <source>
        <dbReference type="ARBA" id="ARBA00023014"/>
    </source>
</evidence>
<dbReference type="PANTHER" id="PTHR22960">
    <property type="entry name" value="MOLYBDOPTERIN COFACTOR SYNTHESIS PROTEIN A"/>
    <property type="match status" value="1"/>
</dbReference>
<gene>
    <name evidence="12 15" type="primary">moaA</name>
    <name evidence="15" type="ORF">H9714_01205</name>
</gene>
<dbReference type="Pfam" id="PF04055">
    <property type="entry name" value="Radical_SAM"/>
    <property type="match status" value="1"/>
</dbReference>
<dbReference type="Gene3D" id="3.20.20.70">
    <property type="entry name" value="Aldolase class I"/>
    <property type="match status" value="1"/>
</dbReference>
<feature type="binding site" evidence="12">
    <location>
        <position position="27"/>
    </location>
    <ligand>
        <name>[4Fe-4S] cluster</name>
        <dbReference type="ChEBI" id="CHEBI:49883"/>
        <label>1</label>
        <note>4Fe-4S-S-AdoMet</note>
    </ligand>
</feature>
<feature type="compositionally biased region" description="Basic and acidic residues" evidence="13">
    <location>
        <begin position="314"/>
        <end position="325"/>
    </location>
</feature>
<keyword evidence="9 12" id="KW-0501">Molybdenum cofactor biosynthesis</keyword>
<feature type="binding site" evidence="12">
    <location>
        <position position="118"/>
    </location>
    <ligand>
        <name>S-adenosyl-L-methionine</name>
        <dbReference type="ChEBI" id="CHEBI:59789"/>
    </ligand>
</feature>
<dbReference type="InterPro" id="IPR006638">
    <property type="entry name" value="Elp3/MiaA/NifB-like_rSAM"/>
</dbReference>
<dbReference type="HAMAP" id="MF_01225_B">
    <property type="entry name" value="MoaA_B"/>
    <property type="match status" value="1"/>
</dbReference>
<evidence type="ECO:0000256" key="1">
    <source>
        <dbReference type="ARBA" id="ARBA00012167"/>
    </source>
</evidence>